<feature type="domain" description="XRCC4 N-terminal" evidence="6">
    <location>
        <begin position="29"/>
        <end position="105"/>
    </location>
</feature>
<dbReference type="GO" id="GO:0010165">
    <property type="term" value="P:response to X-ray"/>
    <property type="evidence" value="ECO:0007669"/>
    <property type="project" value="TreeGrafter"/>
</dbReference>
<dbReference type="InterPro" id="IPR009089">
    <property type="entry name" value="XRCC4_N_sf"/>
</dbReference>
<name>A0AAV0DCF6_9ASTE</name>
<evidence type="ECO:0000256" key="2">
    <source>
        <dbReference type="ARBA" id="ARBA00022763"/>
    </source>
</evidence>
<keyword evidence="4" id="KW-0539">Nucleus</keyword>
<dbReference type="Pfam" id="PF06632">
    <property type="entry name" value="XRCC4"/>
    <property type="match status" value="1"/>
</dbReference>
<dbReference type="PANTHER" id="PTHR28559:SF1">
    <property type="entry name" value="DNA REPAIR PROTEIN XRCC4"/>
    <property type="match status" value="1"/>
</dbReference>
<keyword evidence="5" id="KW-0812">Transmembrane</keyword>
<evidence type="ECO:0000256" key="1">
    <source>
        <dbReference type="ARBA" id="ARBA00004123"/>
    </source>
</evidence>
<feature type="transmembrane region" description="Helical" evidence="5">
    <location>
        <begin position="110"/>
        <end position="132"/>
    </location>
</feature>
<organism evidence="7 8">
    <name type="scientific">Cuscuta epithymum</name>
    <dbReference type="NCBI Taxonomy" id="186058"/>
    <lineage>
        <taxon>Eukaryota</taxon>
        <taxon>Viridiplantae</taxon>
        <taxon>Streptophyta</taxon>
        <taxon>Embryophyta</taxon>
        <taxon>Tracheophyta</taxon>
        <taxon>Spermatophyta</taxon>
        <taxon>Magnoliopsida</taxon>
        <taxon>eudicotyledons</taxon>
        <taxon>Gunneridae</taxon>
        <taxon>Pentapetalae</taxon>
        <taxon>asterids</taxon>
        <taxon>lamiids</taxon>
        <taxon>Solanales</taxon>
        <taxon>Convolvulaceae</taxon>
        <taxon>Cuscuteae</taxon>
        <taxon>Cuscuta</taxon>
        <taxon>Cuscuta subgen. Cuscuta</taxon>
    </lineage>
</organism>
<dbReference type="AlphaFoldDB" id="A0AAV0DCF6"/>
<gene>
    <name evidence="7" type="ORF">CEPIT_LOCUS13259</name>
</gene>
<evidence type="ECO:0000256" key="4">
    <source>
        <dbReference type="ARBA" id="ARBA00023242"/>
    </source>
</evidence>
<comment type="subcellular location">
    <subcellularLocation>
        <location evidence="1">Nucleus</location>
    </subcellularLocation>
</comment>
<keyword evidence="5" id="KW-1133">Transmembrane helix</keyword>
<dbReference type="SUPFAM" id="SSF50809">
    <property type="entry name" value="XRCC4, N-terminal domain"/>
    <property type="match status" value="1"/>
</dbReference>
<evidence type="ECO:0000256" key="3">
    <source>
        <dbReference type="ARBA" id="ARBA00023204"/>
    </source>
</evidence>
<feature type="transmembrane region" description="Helical" evidence="5">
    <location>
        <begin position="138"/>
        <end position="158"/>
    </location>
</feature>
<protein>
    <recommendedName>
        <fullName evidence="6">XRCC4 N-terminal domain-containing protein</fullName>
    </recommendedName>
</protein>
<dbReference type="Gene3D" id="2.170.210.10">
    <property type="entry name" value="DNA double-strand break repair and VJ recombination XRCC4, N-terminal"/>
    <property type="match status" value="1"/>
</dbReference>
<reference evidence="7" key="1">
    <citation type="submission" date="2022-07" db="EMBL/GenBank/DDBJ databases">
        <authorList>
            <person name="Macas J."/>
            <person name="Novak P."/>
            <person name="Neumann P."/>
        </authorList>
    </citation>
    <scope>NUCLEOTIDE SEQUENCE</scope>
</reference>
<evidence type="ECO:0000256" key="5">
    <source>
        <dbReference type="SAM" id="Phobius"/>
    </source>
</evidence>
<dbReference type="GO" id="GO:0006303">
    <property type="term" value="P:double-strand break repair via nonhomologous end joining"/>
    <property type="evidence" value="ECO:0007669"/>
    <property type="project" value="TreeGrafter"/>
</dbReference>
<evidence type="ECO:0000259" key="6">
    <source>
        <dbReference type="Pfam" id="PF06632"/>
    </source>
</evidence>
<dbReference type="GO" id="GO:0006310">
    <property type="term" value="P:DNA recombination"/>
    <property type="evidence" value="ECO:0007669"/>
    <property type="project" value="InterPro"/>
</dbReference>
<sequence>MESESHRHTCLKLEIPNSGEQEPGHLERIFVKGTWFTSRFDLSITNGLDAWTCSASEEEIQERASQWDQPVPEYIEMAEKYLGFQQSGSVYGFSDAGSGHRRVRFFRNSAWNLCVLPVLFTLLEINCIIPEIHGLKCTSLRVVLYVEMGSIFLILGYFTNFK</sequence>
<dbReference type="InterPro" id="IPR053961">
    <property type="entry name" value="XRCC4_N"/>
</dbReference>
<dbReference type="GO" id="GO:0003677">
    <property type="term" value="F:DNA binding"/>
    <property type="evidence" value="ECO:0007669"/>
    <property type="project" value="InterPro"/>
</dbReference>
<keyword evidence="8" id="KW-1185">Reference proteome</keyword>
<keyword evidence="2" id="KW-0227">DNA damage</keyword>
<comment type="caution">
    <text evidence="7">The sequence shown here is derived from an EMBL/GenBank/DDBJ whole genome shotgun (WGS) entry which is preliminary data.</text>
</comment>
<dbReference type="GO" id="GO:0005958">
    <property type="term" value="C:DNA-dependent protein kinase-DNA ligase 4 complex"/>
    <property type="evidence" value="ECO:0007669"/>
    <property type="project" value="TreeGrafter"/>
</dbReference>
<dbReference type="InterPro" id="IPR038051">
    <property type="entry name" value="XRCC4-like_N_sf"/>
</dbReference>
<evidence type="ECO:0000313" key="7">
    <source>
        <dbReference type="EMBL" id="CAH9095397.1"/>
    </source>
</evidence>
<dbReference type="Proteomes" id="UP001152523">
    <property type="component" value="Unassembled WGS sequence"/>
</dbReference>
<dbReference type="PANTHER" id="PTHR28559">
    <property type="entry name" value="DNA REPAIR PROTEIN XRCC4"/>
    <property type="match status" value="1"/>
</dbReference>
<dbReference type="GO" id="GO:0032807">
    <property type="term" value="C:DNA ligase IV complex"/>
    <property type="evidence" value="ECO:0007669"/>
    <property type="project" value="TreeGrafter"/>
</dbReference>
<dbReference type="EMBL" id="CAMAPF010000084">
    <property type="protein sequence ID" value="CAH9095397.1"/>
    <property type="molecule type" value="Genomic_DNA"/>
</dbReference>
<evidence type="ECO:0000313" key="8">
    <source>
        <dbReference type="Proteomes" id="UP001152523"/>
    </source>
</evidence>
<accession>A0AAV0DCF6</accession>
<dbReference type="InterPro" id="IPR010585">
    <property type="entry name" value="DNA_repair_prot_XRCC4"/>
</dbReference>
<proteinExistence type="predicted"/>
<keyword evidence="3" id="KW-0234">DNA repair</keyword>
<keyword evidence="5" id="KW-0472">Membrane</keyword>